<feature type="domain" description="SnoaL-like" evidence="1">
    <location>
        <begin position="36"/>
        <end position="131"/>
    </location>
</feature>
<sequence length="161" mass="17993">MTQSDTNIVPIVVKPTADADLQTAIEGLRCIQNGAQTGTWQPFLDLLKDDVTFYAPVPGFAERGLLCGKDEAVRLFGHHNSVTRTEWTIKQILTNGNEIGFEARIEGTIEGYEYSNQVVMVFVIKAGKIAHFREYAAYMSPEGRGWTKAESARSAFNYRQE</sequence>
<name>A0A951USE8_9CYAN</name>
<gene>
    <name evidence="2" type="ORF">KME15_27875</name>
</gene>
<evidence type="ECO:0000313" key="3">
    <source>
        <dbReference type="Proteomes" id="UP000757435"/>
    </source>
</evidence>
<reference evidence="2" key="1">
    <citation type="submission" date="2021-05" db="EMBL/GenBank/DDBJ databases">
        <authorList>
            <person name="Pietrasiak N."/>
            <person name="Ward R."/>
            <person name="Stajich J.E."/>
            <person name="Kurbessoian T."/>
        </authorList>
    </citation>
    <scope>NUCLEOTIDE SEQUENCE</scope>
    <source>
        <strain evidence="2">UHER 2000/2452</strain>
    </source>
</reference>
<dbReference type="EMBL" id="JAHHHD010000079">
    <property type="protein sequence ID" value="MBW4662483.1"/>
    <property type="molecule type" value="Genomic_DNA"/>
</dbReference>
<dbReference type="Proteomes" id="UP000757435">
    <property type="component" value="Unassembled WGS sequence"/>
</dbReference>
<dbReference type="InterPro" id="IPR037401">
    <property type="entry name" value="SnoaL-like"/>
</dbReference>
<evidence type="ECO:0000259" key="1">
    <source>
        <dbReference type="Pfam" id="PF12680"/>
    </source>
</evidence>
<dbReference type="Gene3D" id="3.10.450.50">
    <property type="match status" value="1"/>
</dbReference>
<evidence type="ECO:0000313" key="2">
    <source>
        <dbReference type="EMBL" id="MBW4662483.1"/>
    </source>
</evidence>
<accession>A0A951USE8</accession>
<proteinExistence type="predicted"/>
<dbReference type="InterPro" id="IPR032710">
    <property type="entry name" value="NTF2-like_dom_sf"/>
</dbReference>
<comment type="caution">
    <text evidence="2">The sequence shown here is derived from an EMBL/GenBank/DDBJ whole genome shotgun (WGS) entry which is preliminary data.</text>
</comment>
<dbReference type="Pfam" id="PF12680">
    <property type="entry name" value="SnoaL_2"/>
    <property type="match status" value="1"/>
</dbReference>
<dbReference type="AlphaFoldDB" id="A0A951USE8"/>
<reference evidence="2" key="2">
    <citation type="journal article" date="2022" name="Microbiol. Resour. Announc.">
        <title>Metagenome Sequencing to Explore Phylogenomics of Terrestrial Cyanobacteria.</title>
        <authorList>
            <person name="Ward R.D."/>
            <person name="Stajich J.E."/>
            <person name="Johansen J.R."/>
            <person name="Huntemann M."/>
            <person name="Clum A."/>
            <person name="Foster B."/>
            <person name="Foster B."/>
            <person name="Roux S."/>
            <person name="Palaniappan K."/>
            <person name="Varghese N."/>
            <person name="Mukherjee S."/>
            <person name="Reddy T.B.K."/>
            <person name="Daum C."/>
            <person name="Copeland A."/>
            <person name="Chen I.A."/>
            <person name="Ivanova N.N."/>
            <person name="Kyrpides N.C."/>
            <person name="Shapiro N."/>
            <person name="Eloe-Fadrosh E.A."/>
            <person name="Pietrasiak N."/>
        </authorList>
    </citation>
    <scope>NUCLEOTIDE SEQUENCE</scope>
    <source>
        <strain evidence="2">UHER 2000/2452</strain>
    </source>
</reference>
<organism evidence="2 3">
    <name type="scientific">Drouetiella hepatica Uher 2000/2452</name>
    <dbReference type="NCBI Taxonomy" id="904376"/>
    <lineage>
        <taxon>Bacteria</taxon>
        <taxon>Bacillati</taxon>
        <taxon>Cyanobacteriota</taxon>
        <taxon>Cyanophyceae</taxon>
        <taxon>Oculatellales</taxon>
        <taxon>Oculatellaceae</taxon>
        <taxon>Drouetiella</taxon>
    </lineage>
</organism>
<dbReference type="SUPFAM" id="SSF54427">
    <property type="entry name" value="NTF2-like"/>
    <property type="match status" value="1"/>
</dbReference>
<protein>
    <submittedName>
        <fullName evidence="2">Nuclear transport factor 2 family protein</fullName>
    </submittedName>
</protein>